<dbReference type="PANTHER" id="PTHR32387:SF0">
    <property type="entry name" value="PROTEIN NO VEIN"/>
    <property type="match status" value="1"/>
</dbReference>
<protein>
    <recommendedName>
        <fullName evidence="4">Protein-serine/threonine kinase</fullName>
    </recommendedName>
</protein>
<dbReference type="NCBIfam" id="NF047352">
    <property type="entry name" value="P_loop_sacsin"/>
    <property type="match status" value="1"/>
</dbReference>
<reference evidence="2" key="1">
    <citation type="submission" date="2023-10" db="EMBL/GenBank/DDBJ databases">
        <authorList>
            <person name="Chen Y."/>
            <person name="Shah S."/>
            <person name="Dougan E. K."/>
            <person name="Thang M."/>
            <person name="Chan C."/>
        </authorList>
    </citation>
    <scope>NUCLEOTIDE SEQUENCE [LARGE SCALE GENOMIC DNA]</scope>
</reference>
<dbReference type="SUPFAM" id="SSF55874">
    <property type="entry name" value="ATPase domain of HSP90 chaperone/DNA topoisomerase II/histidine kinase"/>
    <property type="match status" value="1"/>
</dbReference>
<accession>A0ABN9U3R3</accession>
<dbReference type="PANTHER" id="PTHR32387">
    <property type="entry name" value="WU:FJ29H11"/>
    <property type="match status" value="1"/>
</dbReference>
<proteinExistence type="predicted"/>
<keyword evidence="3" id="KW-1185">Reference proteome</keyword>
<name>A0ABN9U3R3_9DINO</name>
<feature type="non-terminal residue" evidence="2">
    <location>
        <position position="667"/>
    </location>
</feature>
<gene>
    <name evidence="2" type="ORF">PCOR1329_LOCUS44951</name>
</gene>
<sequence length="667" mass="72088">MPPAGATAWRPLRGWRRASGSTPSRWRRWRRVRRPWRRRLQRRSGGPRRPRGGRRQRKPRWCPAAAVRQRWRRAPAARTVRRPGRQLQARAGPARRRSPSTRQAQKRWLRRCGSGGWWTCRERSWSCALGRASQRGWRRSAGASAQPRSRLAEDLYGAECHFLYELLQNAEDAHRRAAAPGGAGGTLHLSLGSGAGDFPAYLLSDNDEEGLTPRDVEAMCDISASSKKGQQGRGEAVGHKGIGFKSVFAVSDCPYVLSRGFTFKFDVAGPLGKLGYITPTWVHQEELASLPLEARVAWQAGRTVVLLPLRRPALGAAIAREMEELWGPSRALALFLRGLRRIELSAGPGARRRLSARRAGAAACVVVEDLEGVASTEEHRYIIHEQAVPLLGAAGTPGEVVLAFPVPTQAQAACTTPPAEGGDVHTPRCVGFGFAVHCGHLDLVASRDDLHRGSRANVAVRDALPSAFEAACASHAEVAARALAFVGPPPLDPFWRPTREAILQQLQNVACVPTAVGARRPSEVLLPGAGPCRRAAALLPPELLLEACGRAAVCEEPDPTRARLLRRLGAADFAAEHLVRCLGHRGERWPAGWVAHVWAAGPAPAAAAVLSVVYDCLAAAFAGEPRPEPGDVVEEALRLPQLPIFPLMGGAACGCTSHGPIFASLCQ</sequence>
<dbReference type="Gene3D" id="3.30.565.10">
    <property type="entry name" value="Histidine kinase-like ATPase, C-terminal domain"/>
    <property type="match status" value="1"/>
</dbReference>
<dbReference type="InterPro" id="IPR036890">
    <property type="entry name" value="HATPase_C_sf"/>
</dbReference>
<feature type="compositionally biased region" description="Basic residues" evidence="1">
    <location>
        <begin position="69"/>
        <end position="84"/>
    </location>
</feature>
<feature type="compositionally biased region" description="Basic residues" evidence="1">
    <location>
        <begin position="93"/>
        <end position="106"/>
    </location>
</feature>
<dbReference type="EMBL" id="CAUYUJ010015399">
    <property type="protein sequence ID" value="CAK0853492.1"/>
    <property type="molecule type" value="Genomic_DNA"/>
</dbReference>
<evidence type="ECO:0000313" key="3">
    <source>
        <dbReference type="Proteomes" id="UP001189429"/>
    </source>
</evidence>
<organism evidence="2 3">
    <name type="scientific">Prorocentrum cordatum</name>
    <dbReference type="NCBI Taxonomy" id="2364126"/>
    <lineage>
        <taxon>Eukaryota</taxon>
        <taxon>Sar</taxon>
        <taxon>Alveolata</taxon>
        <taxon>Dinophyceae</taxon>
        <taxon>Prorocentrales</taxon>
        <taxon>Prorocentraceae</taxon>
        <taxon>Prorocentrum</taxon>
    </lineage>
</organism>
<evidence type="ECO:0000256" key="1">
    <source>
        <dbReference type="SAM" id="MobiDB-lite"/>
    </source>
</evidence>
<evidence type="ECO:0000313" key="2">
    <source>
        <dbReference type="EMBL" id="CAK0853492.1"/>
    </source>
</evidence>
<feature type="region of interest" description="Disordered" evidence="1">
    <location>
        <begin position="38"/>
        <end position="106"/>
    </location>
</feature>
<dbReference type="Proteomes" id="UP001189429">
    <property type="component" value="Unassembled WGS sequence"/>
</dbReference>
<feature type="region of interest" description="Disordered" evidence="1">
    <location>
        <begin position="1"/>
        <end position="26"/>
    </location>
</feature>
<comment type="caution">
    <text evidence="2">The sequence shown here is derived from an EMBL/GenBank/DDBJ whole genome shotgun (WGS) entry which is preliminary data.</text>
</comment>
<evidence type="ECO:0008006" key="4">
    <source>
        <dbReference type="Google" id="ProtNLM"/>
    </source>
</evidence>
<feature type="compositionally biased region" description="Basic residues" evidence="1">
    <location>
        <begin position="38"/>
        <end position="60"/>
    </location>
</feature>
<dbReference type="InterPro" id="IPR052957">
    <property type="entry name" value="Auxin_embryo_med"/>
</dbReference>